<keyword evidence="1" id="KW-0812">Transmembrane</keyword>
<dbReference type="Proteomes" id="UP000235023">
    <property type="component" value="Unassembled WGS sequence"/>
</dbReference>
<proteinExistence type="predicted"/>
<keyword evidence="1" id="KW-0472">Membrane</keyword>
<protein>
    <submittedName>
        <fullName evidence="2">Uncharacterized protein</fullName>
    </submittedName>
</protein>
<evidence type="ECO:0000313" key="3">
    <source>
        <dbReference type="Proteomes" id="UP000235023"/>
    </source>
</evidence>
<keyword evidence="1" id="KW-1133">Transmembrane helix</keyword>
<accession>A0A2J5I2G3</accession>
<dbReference type="AlphaFoldDB" id="A0A2J5I2G3"/>
<name>A0A2J5I2G3_9EURO</name>
<evidence type="ECO:0000256" key="1">
    <source>
        <dbReference type="SAM" id="Phobius"/>
    </source>
</evidence>
<organism evidence="2 3">
    <name type="scientific">Aspergillus taichungensis</name>
    <dbReference type="NCBI Taxonomy" id="482145"/>
    <lineage>
        <taxon>Eukaryota</taxon>
        <taxon>Fungi</taxon>
        <taxon>Dikarya</taxon>
        <taxon>Ascomycota</taxon>
        <taxon>Pezizomycotina</taxon>
        <taxon>Eurotiomycetes</taxon>
        <taxon>Eurotiomycetidae</taxon>
        <taxon>Eurotiales</taxon>
        <taxon>Aspergillaceae</taxon>
        <taxon>Aspergillus</taxon>
        <taxon>Aspergillus subgen. Circumdati</taxon>
    </lineage>
</organism>
<keyword evidence="3" id="KW-1185">Reference proteome</keyword>
<evidence type="ECO:0000313" key="2">
    <source>
        <dbReference type="EMBL" id="PLN84059.1"/>
    </source>
</evidence>
<feature type="transmembrane region" description="Helical" evidence="1">
    <location>
        <begin position="6"/>
        <end position="25"/>
    </location>
</feature>
<reference evidence="3" key="1">
    <citation type="submission" date="2017-12" db="EMBL/GenBank/DDBJ databases">
        <authorList>
            <consortium name="DOE Joint Genome Institute"/>
            <person name="Mondo S.J."/>
            <person name="Kjaerbolling I."/>
            <person name="Vesth T.C."/>
            <person name="Frisvad J.C."/>
            <person name="Nybo J.L."/>
            <person name="Theobald S."/>
            <person name="Kuo A."/>
            <person name="Bowyer P."/>
            <person name="Matsuda Y."/>
            <person name="Lyhne E.K."/>
            <person name="Kogle M.E."/>
            <person name="Clum A."/>
            <person name="Lipzen A."/>
            <person name="Salamov A."/>
            <person name="Ngan C.Y."/>
            <person name="Daum C."/>
            <person name="Chiniquy J."/>
            <person name="Barry K."/>
            <person name="LaButti K."/>
            <person name="Haridas S."/>
            <person name="Simmons B.A."/>
            <person name="Magnuson J.K."/>
            <person name="Mortensen U.H."/>
            <person name="Larsen T.O."/>
            <person name="Grigoriev I.V."/>
            <person name="Baker S.E."/>
            <person name="Andersen M.R."/>
            <person name="Nordberg H.P."/>
            <person name="Cantor M.N."/>
            <person name="Hua S.X."/>
        </authorList>
    </citation>
    <scope>NUCLEOTIDE SEQUENCE [LARGE SCALE GENOMIC DNA]</scope>
    <source>
        <strain evidence="3">IBT 19404</strain>
    </source>
</reference>
<dbReference type="EMBL" id="KZ559514">
    <property type="protein sequence ID" value="PLN84059.1"/>
    <property type="molecule type" value="Genomic_DNA"/>
</dbReference>
<feature type="transmembrane region" description="Helical" evidence="1">
    <location>
        <begin position="37"/>
        <end position="53"/>
    </location>
</feature>
<gene>
    <name evidence="2" type="ORF">BDW42DRAFT_52668</name>
</gene>
<sequence>MVFCSLLFLFMCFCWYILCSCLYVYIRLSLMKDGYSVIYSIGATLWFYVHYYSDSYVSKYLYFFIQYSMRGSPDST</sequence>